<feature type="non-terminal residue" evidence="2">
    <location>
        <position position="31"/>
    </location>
</feature>
<dbReference type="Proteomes" id="UP000287033">
    <property type="component" value="Unassembled WGS sequence"/>
</dbReference>
<evidence type="ECO:0000256" key="1">
    <source>
        <dbReference type="SAM" id="MobiDB-lite"/>
    </source>
</evidence>
<gene>
    <name evidence="2" type="ORF">chiPu_0023444</name>
</gene>
<keyword evidence="3" id="KW-1185">Reference proteome</keyword>
<dbReference type="EMBL" id="BEZZ01020953">
    <property type="protein sequence ID" value="GCC39964.1"/>
    <property type="molecule type" value="Genomic_DNA"/>
</dbReference>
<proteinExistence type="predicted"/>
<dbReference type="AlphaFoldDB" id="A0A401TBI9"/>
<protein>
    <submittedName>
        <fullName evidence="2">Uncharacterized protein</fullName>
    </submittedName>
</protein>
<reference evidence="2 3" key="1">
    <citation type="journal article" date="2018" name="Nat. Ecol. Evol.">
        <title>Shark genomes provide insights into elasmobranch evolution and the origin of vertebrates.</title>
        <authorList>
            <person name="Hara Y"/>
            <person name="Yamaguchi K"/>
            <person name="Onimaru K"/>
            <person name="Kadota M"/>
            <person name="Koyanagi M"/>
            <person name="Keeley SD"/>
            <person name="Tatsumi K"/>
            <person name="Tanaka K"/>
            <person name="Motone F"/>
            <person name="Kageyama Y"/>
            <person name="Nozu R"/>
            <person name="Adachi N"/>
            <person name="Nishimura O"/>
            <person name="Nakagawa R"/>
            <person name="Tanegashima C"/>
            <person name="Kiyatake I"/>
            <person name="Matsumoto R"/>
            <person name="Murakumo K"/>
            <person name="Nishida K"/>
            <person name="Terakita A"/>
            <person name="Kuratani S"/>
            <person name="Sato K"/>
            <person name="Hyodo S Kuraku.S."/>
        </authorList>
    </citation>
    <scope>NUCLEOTIDE SEQUENCE [LARGE SCALE GENOMIC DNA]</scope>
</reference>
<accession>A0A401TBI9</accession>
<comment type="caution">
    <text evidence="2">The sequence shown here is derived from an EMBL/GenBank/DDBJ whole genome shotgun (WGS) entry which is preliminary data.</text>
</comment>
<organism evidence="2 3">
    <name type="scientific">Chiloscyllium punctatum</name>
    <name type="common">Brownbanded bambooshark</name>
    <name type="synonym">Hemiscyllium punctatum</name>
    <dbReference type="NCBI Taxonomy" id="137246"/>
    <lineage>
        <taxon>Eukaryota</taxon>
        <taxon>Metazoa</taxon>
        <taxon>Chordata</taxon>
        <taxon>Craniata</taxon>
        <taxon>Vertebrata</taxon>
        <taxon>Chondrichthyes</taxon>
        <taxon>Elasmobranchii</taxon>
        <taxon>Galeomorphii</taxon>
        <taxon>Galeoidea</taxon>
        <taxon>Orectolobiformes</taxon>
        <taxon>Hemiscylliidae</taxon>
        <taxon>Chiloscyllium</taxon>
    </lineage>
</organism>
<evidence type="ECO:0000313" key="3">
    <source>
        <dbReference type="Proteomes" id="UP000287033"/>
    </source>
</evidence>
<name>A0A401TBI9_CHIPU</name>
<feature type="region of interest" description="Disordered" evidence="1">
    <location>
        <begin position="1"/>
        <end position="31"/>
    </location>
</feature>
<evidence type="ECO:0000313" key="2">
    <source>
        <dbReference type="EMBL" id="GCC39964.1"/>
    </source>
</evidence>
<sequence length="31" mass="3449">MGRGSERGRRWNPHCACSRRPVNTAPAPDGR</sequence>